<evidence type="ECO:0000259" key="4">
    <source>
        <dbReference type="Pfam" id="PF01073"/>
    </source>
</evidence>
<feature type="compositionally biased region" description="Polar residues" evidence="2">
    <location>
        <begin position="73"/>
        <end position="92"/>
    </location>
</feature>
<dbReference type="InterPro" id="IPR002225">
    <property type="entry name" value="3Beta_OHSteriod_DH/Estase"/>
</dbReference>
<feature type="region of interest" description="Disordered" evidence="2">
    <location>
        <begin position="493"/>
        <end position="512"/>
    </location>
</feature>
<keyword evidence="3" id="KW-0812">Transmembrane</keyword>
<reference evidence="5" key="1">
    <citation type="journal article" date="2004" name="Nature">
        <title>Genome duplication in the teleost fish Tetraodon nigroviridis reveals the early vertebrate proto-karyotype.</title>
        <authorList>
            <person name="Jaillon O."/>
            <person name="Aury J.-M."/>
            <person name="Brunet F."/>
            <person name="Petit J.-L."/>
            <person name="Stange-Thomann N."/>
            <person name="Mauceli E."/>
            <person name="Bouneau L."/>
            <person name="Fischer C."/>
            <person name="Ozouf-Costaz C."/>
            <person name="Bernot A."/>
            <person name="Nicaud S."/>
            <person name="Jaffe D."/>
            <person name="Fisher S."/>
            <person name="Lutfalla G."/>
            <person name="Dossat C."/>
            <person name="Segurens B."/>
            <person name="Dasilva C."/>
            <person name="Salanoubat M."/>
            <person name="Levy M."/>
            <person name="Boudet N."/>
            <person name="Castellano S."/>
            <person name="Anthouard V."/>
            <person name="Jubin C."/>
            <person name="Castelli V."/>
            <person name="Katinka M."/>
            <person name="Vacherie B."/>
            <person name="Biemont C."/>
            <person name="Skalli Z."/>
            <person name="Cattolico L."/>
            <person name="Poulain J."/>
            <person name="De Berardinis V."/>
            <person name="Cruaud C."/>
            <person name="Duprat S."/>
            <person name="Brottier P."/>
            <person name="Coutanceau J.-P."/>
            <person name="Gouzy J."/>
            <person name="Parra G."/>
            <person name="Lardier G."/>
            <person name="Chapple C."/>
            <person name="McKernan K.J."/>
            <person name="McEwan P."/>
            <person name="Bosak S."/>
            <person name="Kellis M."/>
            <person name="Volff J.-N."/>
            <person name="Guigo R."/>
            <person name="Zody M.C."/>
            <person name="Mesirov J."/>
            <person name="Lindblad-Toh K."/>
            <person name="Birren B."/>
            <person name="Nusbaum C."/>
            <person name="Kahn D."/>
            <person name="Robinson-Rechavi M."/>
            <person name="Laudet V."/>
            <person name="Schachter V."/>
            <person name="Quetier F."/>
            <person name="Saurin W."/>
            <person name="Scarpelli C."/>
            <person name="Wincker P."/>
            <person name="Lander E.S."/>
            <person name="Weissenbach J."/>
            <person name="Roest Crollius H."/>
        </authorList>
    </citation>
    <scope>NUCLEOTIDE SEQUENCE [LARGE SCALE GENOMIC DNA]</scope>
</reference>
<comment type="caution">
    <text evidence="5">The sequence shown here is derived from an EMBL/GenBank/DDBJ whole genome shotgun (WGS) entry which is preliminary data.</text>
</comment>
<feature type="domain" description="3-beta hydroxysteroid dehydrogenase/isomerase" evidence="4">
    <location>
        <begin position="392"/>
        <end position="441"/>
    </location>
</feature>
<feature type="compositionally biased region" description="Polar residues" evidence="2">
    <location>
        <begin position="496"/>
        <end position="512"/>
    </location>
</feature>
<dbReference type="OrthoDB" id="2735536at2759"/>
<organism evidence="5">
    <name type="scientific">Tetraodon nigroviridis</name>
    <name type="common">Spotted green pufferfish</name>
    <name type="synonym">Chelonodon nigroviridis</name>
    <dbReference type="NCBI Taxonomy" id="99883"/>
    <lineage>
        <taxon>Eukaryota</taxon>
        <taxon>Metazoa</taxon>
        <taxon>Chordata</taxon>
        <taxon>Craniata</taxon>
        <taxon>Vertebrata</taxon>
        <taxon>Euteleostomi</taxon>
        <taxon>Actinopterygii</taxon>
        <taxon>Neopterygii</taxon>
        <taxon>Teleostei</taxon>
        <taxon>Neoteleostei</taxon>
        <taxon>Acanthomorphata</taxon>
        <taxon>Eupercaria</taxon>
        <taxon>Tetraodontiformes</taxon>
        <taxon>Tetradontoidea</taxon>
        <taxon>Tetraodontidae</taxon>
        <taxon>Tetraodon</taxon>
    </lineage>
</organism>
<dbReference type="PANTHER" id="PTHR10366:SF241">
    <property type="entry name" value="SHORT-CHAIN DEHYDROGENASE_REDUCTASE FAMILY 42E MEMBER 2-RELATED"/>
    <property type="match status" value="1"/>
</dbReference>
<protein>
    <submittedName>
        <fullName evidence="5">(spotted green pufferfish) hypothetical protein</fullName>
    </submittedName>
</protein>
<dbReference type="GO" id="GO:0006694">
    <property type="term" value="P:steroid biosynthetic process"/>
    <property type="evidence" value="ECO:0007669"/>
    <property type="project" value="InterPro"/>
</dbReference>
<dbReference type="InterPro" id="IPR036291">
    <property type="entry name" value="NAD(P)-bd_dom_sf"/>
</dbReference>
<dbReference type="EMBL" id="CAAE01015037">
    <property type="protein sequence ID" value="CAG11417.1"/>
    <property type="molecule type" value="Genomic_DNA"/>
</dbReference>
<feature type="region of interest" description="Disordered" evidence="2">
    <location>
        <begin position="328"/>
        <end position="351"/>
    </location>
</feature>
<dbReference type="AlphaFoldDB" id="Q4RJL5"/>
<feature type="region of interest" description="Disordered" evidence="2">
    <location>
        <begin position="569"/>
        <end position="593"/>
    </location>
</feature>
<keyword evidence="3" id="KW-0472">Membrane</keyword>
<name>Q4RJL5_TETNG</name>
<dbReference type="KEGG" id="tng:GSTEN00033382G001"/>
<evidence type="ECO:0000256" key="1">
    <source>
        <dbReference type="ARBA" id="ARBA00023002"/>
    </source>
</evidence>
<evidence type="ECO:0000256" key="2">
    <source>
        <dbReference type="SAM" id="MobiDB-lite"/>
    </source>
</evidence>
<evidence type="ECO:0000256" key="3">
    <source>
        <dbReference type="SAM" id="Phobius"/>
    </source>
</evidence>
<evidence type="ECO:0000313" key="5">
    <source>
        <dbReference type="EMBL" id="CAG11417.1"/>
    </source>
</evidence>
<feature type="region of interest" description="Disordered" evidence="2">
    <location>
        <begin position="73"/>
        <end position="124"/>
    </location>
</feature>
<dbReference type="InterPro" id="IPR050425">
    <property type="entry name" value="NAD(P)_dehydrat-like"/>
</dbReference>
<dbReference type="SUPFAM" id="SSF51735">
    <property type="entry name" value="NAD(P)-binding Rossmann-fold domains"/>
    <property type="match status" value="1"/>
</dbReference>
<proteinExistence type="predicted"/>
<feature type="compositionally biased region" description="Low complexity" evidence="2">
    <location>
        <begin position="243"/>
        <end position="258"/>
    </location>
</feature>
<dbReference type="Gene3D" id="3.40.50.720">
    <property type="entry name" value="NAD(P)-binding Rossmann-like Domain"/>
    <property type="match status" value="1"/>
</dbReference>
<accession>Q4RJL5</accession>
<dbReference type="Pfam" id="PF01073">
    <property type="entry name" value="3Beta_HSD"/>
    <property type="match status" value="1"/>
</dbReference>
<keyword evidence="1" id="KW-0560">Oxidoreductase</keyword>
<feature type="transmembrane region" description="Helical" evidence="3">
    <location>
        <begin position="709"/>
        <end position="730"/>
    </location>
</feature>
<feature type="region of interest" description="Disordered" evidence="2">
    <location>
        <begin position="243"/>
        <end position="266"/>
    </location>
</feature>
<keyword evidence="3" id="KW-1133">Transmembrane helix</keyword>
<dbReference type="GO" id="GO:0016616">
    <property type="term" value="F:oxidoreductase activity, acting on the CH-OH group of donors, NAD or NADP as acceptor"/>
    <property type="evidence" value="ECO:0007669"/>
    <property type="project" value="InterPro"/>
</dbReference>
<gene>
    <name evidence="5" type="ORF">GSTENG00033382001</name>
</gene>
<reference evidence="5" key="2">
    <citation type="submission" date="2004-02" db="EMBL/GenBank/DDBJ databases">
        <authorList>
            <consortium name="Genoscope"/>
            <consortium name="Whitehead Institute Centre for Genome Research"/>
        </authorList>
    </citation>
    <scope>NUCLEOTIDE SEQUENCE</scope>
</reference>
<dbReference type="PANTHER" id="PTHR10366">
    <property type="entry name" value="NAD DEPENDENT EPIMERASE/DEHYDRATASE"/>
    <property type="match status" value="1"/>
</dbReference>
<sequence length="733" mass="79992">MLFLYPMLRRLRLLCNGFKRRHKFFHGPGTDTGALIRTATSVFSPHLWLLLPATWINSPSFRAACFWQRISSPSRASPTQTGSTPVNQQGRRTSFDAAVPRRPDSRAGPAVSDHPRTGPDLYSASAAPRVGHHALLHHHGHHLPDGHLWTPGGFPLAQGGHQVCPLDRLHWHDPVLHGGPHLPHRLLHQRGGGPAVQAAQQHGGGLLVRALRPLHLLHHSGTPVRGQDTGTAGQVVVGAAEGDGAVLPSAPPIRWSPRGPRRRWSGPRFSISQVTAQPTAWAPLPPRPEQERCVLTEDAQTPLTTKAEKTDDQTWFVCLQLTVKPAGANAKTSPESSLHPPSRPEGCRSRRRRLSGCALRPAITVRAQVNLRATGLMELCGPNMADGGGPLCQTDIRDYASLYTLCEGVDCVFHTASYGMSGPEQEQVESVNVGGTRNIITGEETRRFEGLWVPVQPGDGDCAAVCTDRSIPRLVYTSTINVVFTGEPIKERDESSASYVPSDRVSTSRTPSSGRVCSDGWFRCLFQYIDHYSRTKAVAEQMILSADGIPLKDECGAPAVLFQVRRPAGQDELGSRGQPDPGSQAGGRGSHPAEGLRLRESGAIFLDTFPKYETTPGRRAVLYAPSPPVFVVCIVFQSGQVYFINDGVSVNLFEWLSPLVRSIAVSHTFKIDKARRELGYRPRTYSLVDCADQYLKNRRRGPGRLSSSLLLRPLILLLLAGLSLMILAVFSPL</sequence>